<dbReference type="InterPro" id="IPR000100">
    <property type="entry name" value="RNase_P"/>
</dbReference>
<dbReference type="GO" id="GO:0030677">
    <property type="term" value="C:ribonuclease P complex"/>
    <property type="evidence" value="ECO:0007669"/>
    <property type="project" value="TreeGrafter"/>
</dbReference>
<dbReference type="Pfam" id="PF00825">
    <property type="entry name" value="Ribonuclease_P"/>
    <property type="match status" value="1"/>
</dbReference>
<comment type="catalytic activity">
    <reaction evidence="7">
        <text>Endonucleolytic cleavage of RNA, removing 5'-extranucleotides from tRNA precursor.</text>
        <dbReference type="EC" id="3.1.26.5"/>
    </reaction>
</comment>
<keyword evidence="4 7" id="KW-0255">Endonuclease</keyword>
<evidence type="ECO:0000256" key="9">
    <source>
        <dbReference type="SAM" id="Coils"/>
    </source>
</evidence>
<dbReference type="PROSITE" id="PS00648">
    <property type="entry name" value="RIBONUCLEASE_P"/>
    <property type="match status" value="1"/>
</dbReference>
<evidence type="ECO:0000256" key="7">
    <source>
        <dbReference type="HAMAP-Rule" id="MF_00227"/>
    </source>
</evidence>
<dbReference type="OrthoDB" id="9810867at2"/>
<evidence type="ECO:0000313" key="11">
    <source>
        <dbReference type="Proteomes" id="UP000010077"/>
    </source>
</evidence>
<dbReference type="GO" id="GO:0042781">
    <property type="term" value="F:3'-tRNA processing endoribonuclease activity"/>
    <property type="evidence" value="ECO:0007669"/>
    <property type="project" value="TreeGrafter"/>
</dbReference>
<reference evidence="10 11" key="1">
    <citation type="journal article" date="2012" name="Proc. Natl. Acad. Sci. U.S.A.">
        <title>Genome streamlining and chemical defense in a coral reef symbiosis.</title>
        <authorList>
            <person name="Kwan J.C."/>
            <person name="Donia M.S."/>
            <person name="Han A.W."/>
            <person name="Hirose E."/>
            <person name="Haygood M.G."/>
            <person name="Schmidt E.W."/>
        </authorList>
    </citation>
    <scope>NUCLEOTIDE SEQUENCE [LARGE SCALE GENOMIC DNA]</scope>
    <source>
        <strain evidence="10 11">L2</strain>
    </source>
</reference>
<evidence type="ECO:0000313" key="10">
    <source>
        <dbReference type="EMBL" id="AFX98856.1"/>
    </source>
</evidence>
<dbReference type="PANTHER" id="PTHR33992">
    <property type="entry name" value="RIBONUCLEASE P PROTEIN COMPONENT"/>
    <property type="match status" value="1"/>
</dbReference>
<dbReference type="Gene3D" id="3.30.230.10">
    <property type="match status" value="1"/>
</dbReference>
<dbReference type="NCBIfam" id="TIGR00188">
    <property type="entry name" value="rnpA"/>
    <property type="match status" value="1"/>
</dbReference>
<dbReference type="HAMAP" id="MF_00227">
    <property type="entry name" value="RNase_P"/>
    <property type="match status" value="1"/>
</dbReference>
<comment type="subunit">
    <text evidence="7">Consists of a catalytic RNA component (M1 or rnpB) and a protein subunit.</text>
</comment>
<dbReference type="InterPro" id="IPR014721">
    <property type="entry name" value="Ribsml_uS5_D2-typ_fold_subgr"/>
</dbReference>
<accession>K7ZCS0</accession>
<evidence type="ECO:0000256" key="3">
    <source>
        <dbReference type="ARBA" id="ARBA00022722"/>
    </source>
</evidence>
<evidence type="ECO:0000256" key="2">
    <source>
        <dbReference type="ARBA" id="ARBA00022694"/>
    </source>
</evidence>
<dbReference type="PANTHER" id="PTHR33992:SF1">
    <property type="entry name" value="RIBONUCLEASE P PROTEIN COMPONENT"/>
    <property type="match status" value="1"/>
</dbReference>
<evidence type="ECO:0000256" key="1">
    <source>
        <dbReference type="ARBA" id="ARBA00002663"/>
    </source>
</evidence>
<protein>
    <recommendedName>
        <fullName evidence="7 8">Ribonuclease P protein component</fullName>
        <shortName evidence="7">RNase P protein</shortName>
        <shortName evidence="7">RNaseP protein</shortName>
        <ecNumber evidence="7 8">3.1.26.5</ecNumber>
    </recommendedName>
    <alternativeName>
        <fullName evidence="7">Protein C5</fullName>
    </alternativeName>
</protein>
<comment type="function">
    <text evidence="1 7">RNaseP catalyzes the removal of the 5'-leader sequence from pre-tRNA to produce the mature 5'-terminus. It can also cleave other RNA substrates such as 4.5S RNA. The protein component plays an auxiliary but essential role in vivo by binding to the 5'-leader sequence and broadening the substrate specificity of the ribozyme.</text>
</comment>
<comment type="similarity">
    <text evidence="7">Belongs to the RnpA family.</text>
</comment>
<evidence type="ECO:0000256" key="8">
    <source>
        <dbReference type="NCBIfam" id="TIGR00188"/>
    </source>
</evidence>
<dbReference type="KEGG" id="thal:A1OE_668"/>
<name>K7ZCS0_9PROT</name>
<dbReference type="EMBL" id="CP003539">
    <property type="protein sequence ID" value="AFX98856.1"/>
    <property type="molecule type" value="Genomic_DNA"/>
</dbReference>
<dbReference type="AlphaFoldDB" id="K7ZCS0"/>
<dbReference type="GO" id="GO:0004526">
    <property type="term" value="F:ribonuclease P activity"/>
    <property type="evidence" value="ECO:0007669"/>
    <property type="project" value="UniProtKB-UniRule"/>
</dbReference>
<proteinExistence type="inferred from homology"/>
<dbReference type="GO" id="GO:0000049">
    <property type="term" value="F:tRNA binding"/>
    <property type="evidence" value="ECO:0007669"/>
    <property type="project" value="UniProtKB-UniRule"/>
</dbReference>
<dbReference type="GO" id="GO:0001682">
    <property type="term" value="P:tRNA 5'-leader removal"/>
    <property type="evidence" value="ECO:0007669"/>
    <property type="project" value="UniProtKB-UniRule"/>
</dbReference>
<sequence>MRFSCLINLKKLPKRSDFLAVARAYKVVAVGLVLQMRIRKGAWASSRVGYTASCKVGHAVKRNRSRRLLRAIVNDVLARRAQPGCDYVLIARAATAERSYSNLLNDLENALDRMEKIAMK</sequence>
<dbReference type="InterPro" id="IPR020568">
    <property type="entry name" value="Ribosomal_Su5_D2-typ_SF"/>
</dbReference>
<dbReference type="SUPFAM" id="SSF54211">
    <property type="entry name" value="Ribosomal protein S5 domain 2-like"/>
    <property type="match status" value="1"/>
</dbReference>
<dbReference type="Proteomes" id="UP000010077">
    <property type="component" value="Chromosome"/>
</dbReference>
<keyword evidence="5 7" id="KW-0378">Hydrolase</keyword>
<evidence type="ECO:0000256" key="4">
    <source>
        <dbReference type="ARBA" id="ARBA00022759"/>
    </source>
</evidence>
<evidence type="ECO:0000256" key="6">
    <source>
        <dbReference type="ARBA" id="ARBA00022884"/>
    </source>
</evidence>
<keyword evidence="3 7" id="KW-0540">Nuclease</keyword>
<dbReference type="HOGENOM" id="CLU_117179_6_3_5"/>
<evidence type="ECO:0000256" key="5">
    <source>
        <dbReference type="ARBA" id="ARBA00022801"/>
    </source>
</evidence>
<keyword evidence="11" id="KW-1185">Reference proteome</keyword>
<dbReference type="EC" id="3.1.26.5" evidence="7 8"/>
<dbReference type="eggNOG" id="COG0594">
    <property type="taxonomic scope" value="Bacteria"/>
</dbReference>
<feature type="coiled-coil region" evidence="9">
    <location>
        <begin position="93"/>
        <end position="120"/>
    </location>
</feature>
<keyword evidence="2 7" id="KW-0819">tRNA processing</keyword>
<dbReference type="InterPro" id="IPR020539">
    <property type="entry name" value="RNase_P_CS"/>
</dbReference>
<organism evidence="10 11">
    <name type="scientific">Candidatus Endolissoclinum faulkneri L2</name>
    <dbReference type="NCBI Taxonomy" id="1193729"/>
    <lineage>
        <taxon>Bacteria</taxon>
        <taxon>Pseudomonadati</taxon>
        <taxon>Pseudomonadota</taxon>
        <taxon>Alphaproteobacteria</taxon>
        <taxon>Rhodospirillales</taxon>
        <taxon>Rhodospirillaceae</taxon>
        <taxon>Candidatus Endolissoclinum</taxon>
    </lineage>
</organism>
<dbReference type="STRING" id="1193729.A1OE_668"/>
<keyword evidence="6 7" id="KW-0694">RNA-binding</keyword>
<keyword evidence="9" id="KW-0175">Coiled coil</keyword>
<gene>
    <name evidence="7" type="primary">rnpA</name>
    <name evidence="10" type="ORF">A1OE_668</name>
</gene>